<reference evidence="1 2" key="1">
    <citation type="submission" date="2019-08" db="EMBL/GenBank/DDBJ databases">
        <title>Whole genome of Aphis craccivora.</title>
        <authorList>
            <person name="Voronova N.V."/>
            <person name="Shulinski R.S."/>
            <person name="Bandarenka Y.V."/>
            <person name="Zhorov D.G."/>
            <person name="Warner D."/>
        </authorList>
    </citation>
    <scope>NUCLEOTIDE SEQUENCE [LARGE SCALE GENOMIC DNA]</scope>
    <source>
        <strain evidence="1">180601</strain>
        <tissue evidence="1">Whole Body</tissue>
    </source>
</reference>
<evidence type="ECO:0000313" key="1">
    <source>
        <dbReference type="EMBL" id="KAF0719178.1"/>
    </source>
</evidence>
<sequence length="122" mass="14061">MVARVCSLHFDSSDYEKPLIQRMLEYSPKHHRENINNYQRKLKPNAVPSKNLPRIQKPTIKCKVQLLNGTQDVGIQCELGMGYSGLQVEKADVSTQFGDNFNEVENLKQHLLDLHSKLKKEK</sequence>
<dbReference type="EMBL" id="VUJU01009590">
    <property type="protein sequence ID" value="KAF0719178.1"/>
    <property type="molecule type" value="Genomic_DNA"/>
</dbReference>
<dbReference type="Proteomes" id="UP000478052">
    <property type="component" value="Unassembled WGS sequence"/>
</dbReference>
<organism evidence="1 2">
    <name type="scientific">Aphis craccivora</name>
    <name type="common">Cowpea aphid</name>
    <dbReference type="NCBI Taxonomy" id="307492"/>
    <lineage>
        <taxon>Eukaryota</taxon>
        <taxon>Metazoa</taxon>
        <taxon>Ecdysozoa</taxon>
        <taxon>Arthropoda</taxon>
        <taxon>Hexapoda</taxon>
        <taxon>Insecta</taxon>
        <taxon>Pterygota</taxon>
        <taxon>Neoptera</taxon>
        <taxon>Paraneoptera</taxon>
        <taxon>Hemiptera</taxon>
        <taxon>Sternorrhyncha</taxon>
        <taxon>Aphidomorpha</taxon>
        <taxon>Aphidoidea</taxon>
        <taxon>Aphididae</taxon>
        <taxon>Aphidini</taxon>
        <taxon>Aphis</taxon>
        <taxon>Aphis</taxon>
    </lineage>
</organism>
<dbReference type="AlphaFoldDB" id="A0A6G0W1N3"/>
<name>A0A6G0W1N3_APHCR</name>
<dbReference type="OrthoDB" id="7331812at2759"/>
<gene>
    <name evidence="1" type="ORF">FWK35_00032232</name>
</gene>
<comment type="caution">
    <text evidence="1">The sequence shown here is derived from an EMBL/GenBank/DDBJ whole genome shotgun (WGS) entry which is preliminary data.</text>
</comment>
<keyword evidence="2" id="KW-1185">Reference proteome</keyword>
<evidence type="ECO:0000313" key="2">
    <source>
        <dbReference type="Proteomes" id="UP000478052"/>
    </source>
</evidence>
<protein>
    <submittedName>
        <fullName evidence="1">Zinc finger MYM-type protein 1-like</fullName>
    </submittedName>
</protein>
<accession>A0A6G0W1N3</accession>
<proteinExistence type="predicted"/>